<evidence type="ECO:0000313" key="3">
    <source>
        <dbReference type="Proteomes" id="UP001620626"/>
    </source>
</evidence>
<keyword evidence="3" id="KW-1185">Reference proteome</keyword>
<dbReference type="Proteomes" id="UP001620626">
    <property type="component" value="Unassembled WGS sequence"/>
</dbReference>
<sequence length="105" mass="11908">MKLILLLVILFECFWSAEEYVTLYSCADTITTDCSTSAPYLAFEECKASNGGNENACEEEKGKNTDSFTKKYGNYRCEQCQFGKENEDNGNANFPLYKPKCNVHK</sequence>
<evidence type="ECO:0000256" key="1">
    <source>
        <dbReference type="SAM" id="SignalP"/>
    </source>
</evidence>
<feature type="signal peptide" evidence="1">
    <location>
        <begin position="1"/>
        <end position="19"/>
    </location>
</feature>
<name>A0ABD2KF68_9BILA</name>
<feature type="chain" id="PRO_5044800659" evidence="1">
    <location>
        <begin position="20"/>
        <end position="105"/>
    </location>
</feature>
<dbReference type="AlphaFoldDB" id="A0ABD2KF68"/>
<dbReference type="EMBL" id="JBICBT010000775">
    <property type="protein sequence ID" value="KAL3101582.1"/>
    <property type="molecule type" value="Genomic_DNA"/>
</dbReference>
<comment type="caution">
    <text evidence="2">The sequence shown here is derived from an EMBL/GenBank/DDBJ whole genome shotgun (WGS) entry which is preliminary data.</text>
</comment>
<accession>A0ABD2KF68</accession>
<protein>
    <submittedName>
        <fullName evidence="2">Uncharacterized protein</fullName>
    </submittedName>
</protein>
<gene>
    <name evidence="2" type="ORF">niasHT_023102</name>
</gene>
<organism evidence="2 3">
    <name type="scientific">Heterodera trifolii</name>
    <dbReference type="NCBI Taxonomy" id="157864"/>
    <lineage>
        <taxon>Eukaryota</taxon>
        <taxon>Metazoa</taxon>
        <taxon>Ecdysozoa</taxon>
        <taxon>Nematoda</taxon>
        <taxon>Chromadorea</taxon>
        <taxon>Rhabditida</taxon>
        <taxon>Tylenchina</taxon>
        <taxon>Tylenchomorpha</taxon>
        <taxon>Tylenchoidea</taxon>
        <taxon>Heteroderidae</taxon>
        <taxon>Heteroderinae</taxon>
        <taxon>Heterodera</taxon>
    </lineage>
</organism>
<keyword evidence="1" id="KW-0732">Signal</keyword>
<reference evidence="2 3" key="1">
    <citation type="submission" date="2024-10" db="EMBL/GenBank/DDBJ databases">
        <authorList>
            <person name="Kim D."/>
        </authorList>
    </citation>
    <scope>NUCLEOTIDE SEQUENCE [LARGE SCALE GENOMIC DNA]</scope>
    <source>
        <strain evidence="2">BH-2024</strain>
    </source>
</reference>
<evidence type="ECO:0000313" key="2">
    <source>
        <dbReference type="EMBL" id="KAL3101582.1"/>
    </source>
</evidence>
<proteinExistence type="predicted"/>